<dbReference type="RefSeq" id="WP_179619398.1">
    <property type="nucleotide sequence ID" value="NZ_JACCBW010000002.1"/>
</dbReference>
<keyword evidence="3" id="KW-1185">Reference proteome</keyword>
<protein>
    <submittedName>
        <fullName evidence="2">Membrane-bound lytic murein transglycosylase MltF</fullName>
    </submittedName>
</protein>
<dbReference type="Gene3D" id="3.40.190.10">
    <property type="entry name" value="Periplasmic binding protein-like II"/>
    <property type="match status" value="1"/>
</dbReference>
<dbReference type="PROSITE" id="PS51257">
    <property type="entry name" value="PROKAR_LIPOPROTEIN"/>
    <property type="match status" value="1"/>
</dbReference>
<reference evidence="2 3" key="1">
    <citation type="submission" date="2020-07" db="EMBL/GenBank/DDBJ databases">
        <authorList>
            <person name="Partida-Martinez L."/>
            <person name="Huntemann M."/>
            <person name="Clum A."/>
            <person name="Wang J."/>
            <person name="Palaniappan K."/>
            <person name="Ritter S."/>
            <person name="Chen I.-M."/>
            <person name="Stamatis D."/>
            <person name="Reddy T."/>
            <person name="O'Malley R."/>
            <person name="Daum C."/>
            <person name="Shapiro N."/>
            <person name="Ivanova N."/>
            <person name="Kyrpides N."/>
            <person name="Woyke T."/>
        </authorList>
    </citation>
    <scope>NUCLEOTIDE SEQUENCE [LARGE SCALE GENOMIC DNA]</scope>
    <source>
        <strain evidence="2 3">AT2.17</strain>
    </source>
</reference>
<proteinExistence type="predicted"/>
<dbReference type="Proteomes" id="UP000549911">
    <property type="component" value="Unassembled WGS sequence"/>
</dbReference>
<gene>
    <name evidence="2" type="ORF">F4692_001891</name>
</gene>
<evidence type="ECO:0000313" key="2">
    <source>
        <dbReference type="EMBL" id="NYE36758.1"/>
    </source>
</evidence>
<dbReference type="SUPFAM" id="SSF53850">
    <property type="entry name" value="Periplasmic binding protein-like II"/>
    <property type="match status" value="1"/>
</dbReference>
<sequence length="149" mass="15780">MHAVRQVSIVLAALLLGGCGLSIPTDPDGTLDHVRTEGVLRAGASPRAGWVDLDGGDPGGREPELVTRFADDLGAEVEWTVAGEEELVRMLDEGEIDVAVGGFTEDNAWVDEVGLTRAYTSTHVMMVPMGENALQSELERWLDAHGGGA</sequence>
<evidence type="ECO:0000313" key="3">
    <source>
        <dbReference type="Proteomes" id="UP000549911"/>
    </source>
</evidence>
<evidence type="ECO:0000259" key="1">
    <source>
        <dbReference type="Pfam" id="PF00497"/>
    </source>
</evidence>
<dbReference type="EMBL" id="JACCBW010000002">
    <property type="protein sequence ID" value="NYE36758.1"/>
    <property type="molecule type" value="Genomic_DNA"/>
</dbReference>
<dbReference type="InterPro" id="IPR001638">
    <property type="entry name" value="Solute-binding_3/MltF_N"/>
</dbReference>
<name>A0A7Y9H2J8_9ACTN</name>
<dbReference type="AlphaFoldDB" id="A0A7Y9H2J8"/>
<organism evidence="2 3">
    <name type="scientific">Nocardioides cavernae</name>
    <dbReference type="NCBI Taxonomy" id="1921566"/>
    <lineage>
        <taxon>Bacteria</taxon>
        <taxon>Bacillati</taxon>
        <taxon>Actinomycetota</taxon>
        <taxon>Actinomycetes</taxon>
        <taxon>Propionibacteriales</taxon>
        <taxon>Nocardioidaceae</taxon>
        <taxon>Nocardioides</taxon>
    </lineage>
</organism>
<reference evidence="2 3" key="2">
    <citation type="submission" date="2020-08" db="EMBL/GenBank/DDBJ databases">
        <title>The Agave Microbiome: Exploring the role of microbial communities in plant adaptations to desert environments.</title>
        <authorList>
            <person name="Partida-Martinez L.P."/>
        </authorList>
    </citation>
    <scope>NUCLEOTIDE SEQUENCE [LARGE SCALE GENOMIC DNA]</scope>
    <source>
        <strain evidence="2 3">AT2.17</strain>
    </source>
</reference>
<accession>A0A7Y9H2J8</accession>
<feature type="domain" description="Solute-binding protein family 3/N-terminal" evidence="1">
    <location>
        <begin position="54"/>
        <end position="132"/>
    </location>
</feature>
<dbReference type="Pfam" id="PF00497">
    <property type="entry name" value="SBP_bac_3"/>
    <property type="match status" value="1"/>
</dbReference>
<comment type="caution">
    <text evidence="2">The sequence shown here is derived from an EMBL/GenBank/DDBJ whole genome shotgun (WGS) entry which is preliminary data.</text>
</comment>